<dbReference type="InterPro" id="IPR036188">
    <property type="entry name" value="FAD/NAD-bd_sf"/>
</dbReference>
<protein>
    <submittedName>
        <fullName evidence="2">FAD dependent oxidoreductase</fullName>
    </submittedName>
</protein>
<dbReference type="EMBL" id="FNPB01000007">
    <property type="protein sequence ID" value="SDY15086.1"/>
    <property type="molecule type" value="Genomic_DNA"/>
</dbReference>
<dbReference type="Pfam" id="PF01266">
    <property type="entry name" value="DAO"/>
    <property type="match status" value="1"/>
</dbReference>
<feature type="domain" description="FAD dependent oxidoreductase" evidence="1">
    <location>
        <begin position="13"/>
        <end position="146"/>
    </location>
</feature>
<dbReference type="STRING" id="660517.SAMN04487946_10794"/>
<evidence type="ECO:0000313" key="2">
    <source>
        <dbReference type="EMBL" id="SDY15086.1"/>
    </source>
</evidence>
<dbReference type="PANTHER" id="PTHR13847:SF193">
    <property type="entry name" value="PYRUVATE DEHYDROGENASE PHOSPHATASE REGULATORY SUBUNIT, MITOCHONDRIAL"/>
    <property type="match status" value="1"/>
</dbReference>
<dbReference type="InterPro" id="IPR006076">
    <property type="entry name" value="FAD-dep_OxRdtase"/>
</dbReference>
<organism evidence="2 3">
    <name type="scientific">Halobellus clavatus</name>
    <dbReference type="NCBI Taxonomy" id="660517"/>
    <lineage>
        <taxon>Archaea</taxon>
        <taxon>Methanobacteriati</taxon>
        <taxon>Methanobacteriota</taxon>
        <taxon>Stenosarchaea group</taxon>
        <taxon>Halobacteria</taxon>
        <taxon>Halobacteriales</taxon>
        <taxon>Haloferacaceae</taxon>
        <taxon>Halobellus</taxon>
    </lineage>
</organism>
<evidence type="ECO:0000259" key="1">
    <source>
        <dbReference type="Pfam" id="PF01266"/>
    </source>
</evidence>
<proteinExistence type="predicted"/>
<dbReference type="Proteomes" id="UP000199170">
    <property type="component" value="Unassembled WGS sequence"/>
</dbReference>
<accession>A0A1H3HHQ7</accession>
<dbReference type="PANTHER" id="PTHR13847">
    <property type="entry name" value="SARCOSINE DEHYDROGENASE-RELATED"/>
    <property type="match status" value="1"/>
</dbReference>
<dbReference type="SUPFAM" id="SSF51905">
    <property type="entry name" value="FAD/NAD(P)-binding domain"/>
    <property type="match status" value="1"/>
</dbReference>
<dbReference type="AlphaFoldDB" id="A0A1H3HHQ7"/>
<name>A0A1H3HHQ7_9EURY</name>
<sequence length="147" mass="15590">MSDSDFPSSVGTVIIGSGIVGSSLTGELAERGCDDIFLIDKGPLSDPGGSTGHASNFILSVEHSKDMTQITSVSRDIYRDFGAFTNSGGIEVARTEEGMKELKRRVGSAKAFGEEAELLTPDEVEELVTYVNTDSSRAASTARGWHV</sequence>
<keyword evidence="3" id="KW-1185">Reference proteome</keyword>
<evidence type="ECO:0000313" key="3">
    <source>
        <dbReference type="Proteomes" id="UP000199170"/>
    </source>
</evidence>
<gene>
    <name evidence="2" type="ORF">SAMN04487946_10794</name>
</gene>
<dbReference type="GO" id="GO:0005737">
    <property type="term" value="C:cytoplasm"/>
    <property type="evidence" value="ECO:0007669"/>
    <property type="project" value="TreeGrafter"/>
</dbReference>
<dbReference type="RefSeq" id="WP_217635365.1">
    <property type="nucleotide sequence ID" value="NZ_FNPB01000007.1"/>
</dbReference>
<dbReference type="Gene3D" id="3.50.50.60">
    <property type="entry name" value="FAD/NAD(P)-binding domain"/>
    <property type="match status" value="1"/>
</dbReference>
<reference evidence="3" key="1">
    <citation type="submission" date="2016-10" db="EMBL/GenBank/DDBJ databases">
        <authorList>
            <person name="Varghese N."/>
            <person name="Submissions S."/>
        </authorList>
    </citation>
    <scope>NUCLEOTIDE SEQUENCE [LARGE SCALE GENOMIC DNA]</scope>
    <source>
        <strain evidence="3">CGMCC 1.10118</strain>
    </source>
</reference>
<dbReference type="Gene3D" id="3.30.9.10">
    <property type="entry name" value="D-Amino Acid Oxidase, subunit A, domain 2"/>
    <property type="match status" value="1"/>
</dbReference>